<gene>
    <name evidence="3" type="ORF">NP493_204g08000</name>
</gene>
<keyword evidence="4" id="KW-1185">Reference proteome</keyword>
<feature type="repeat" description="NHL" evidence="2">
    <location>
        <begin position="315"/>
        <end position="351"/>
    </location>
</feature>
<dbReference type="SUPFAM" id="SSF63829">
    <property type="entry name" value="Calcium-dependent phosphotriesterase"/>
    <property type="match status" value="1"/>
</dbReference>
<reference evidence="3" key="1">
    <citation type="journal article" date="2023" name="Mol. Biol. Evol.">
        <title>Third-Generation Sequencing Reveals the Adaptive Role of the Epigenome in Three Deep-Sea Polychaetes.</title>
        <authorList>
            <person name="Perez M."/>
            <person name="Aroh O."/>
            <person name="Sun Y."/>
            <person name="Lan Y."/>
            <person name="Juniper S.K."/>
            <person name="Young C.R."/>
            <person name="Angers B."/>
            <person name="Qian P.Y."/>
        </authorList>
    </citation>
    <scope>NUCLEOTIDE SEQUENCE</scope>
    <source>
        <strain evidence="3">R07B-5</strain>
    </source>
</reference>
<protein>
    <submittedName>
        <fullName evidence="3">Uncharacterized protein</fullName>
    </submittedName>
</protein>
<dbReference type="AlphaFoldDB" id="A0AAD9P145"/>
<evidence type="ECO:0000313" key="4">
    <source>
        <dbReference type="Proteomes" id="UP001209878"/>
    </source>
</evidence>
<evidence type="ECO:0000256" key="1">
    <source>
        <dbReference type="ARBA" id="ARBA00022737"/>
    </source>
</evidence>
<dbReference type="PANTHER" id="PTHR24104">
    <property type="entry name" value="E3 UBIQUITIN-PROTEIN LIGASE NHLRC1-RELATED"/>
    <property type="match status" value="1"/>
</dbReference>
<comment type="caution">
    <text evidence="3">The sequence shown here is derived from an EMBL/GenBank/DDBJ whole genome shotgun (WGS) entry which is preliminary data.</text>
</comment>
<dbReference type="EMBL" id="JAODUO010000214">
    <property type="protein sequence ID" value="KAK2186071.1"/>
    <property type="molecule type" value="Genomic_DNA"/>
</dbReference>
<evidence type="ECO:0000256" key="2">
    <source>
        <dbReference type="PROSITE-ProRule" id="PRU00504"/>
    </source>
</evidence>
<dbReference type="Gene3D" id="2.120.10.30">
    <property type="entry name" value="TolB, C-terminal domain"/>
    <property type="match status" value="1"/>
</dbReference>
<dbReference type="GO" id="GO:0061630">
    <property type="term" value="F:ubiquitin protein ligase activity"/>
    <property type="evidence" value="ECO:0007669"/>
    <property type="project" value="TreeGrafter"/>
</dbReference>
<dbReference type="PANTHER" id="PTHR24104:SF25">
    <property type="entry name" value="PROTEIN LIN-41"/>
    <property type="match status" value="1"/>
</dbReference>
<dbReference type="InterPro" id="IPR011042">
    <property type="entry name" value="6-blade_b-propeller_TolB-like"/>
</dbReference>
<accession>A0AAD9P145</accession>
<name>A0AAD9P145_RIDPI</name>
<dbReference type="InterPro" id="IPR050952">
    <property type="entry name" value="TRIM-NHL_E3_ligases"/>
</dbReference>
<dbReference type="GO" id="GO:0043161">
    <property type="term" value="P:proteasome-mediated ubiquitin-dependent protein catabolic process"/>
    <property type="evidence" value="ECO:0007669"/>
    <property type="project" value="TreeGrafter"/>
</dbReference>
<dbReference type="InterPro" id="IPR001258">
    <property type="entry name" value="NHL_repeat"/>
</dbReference>
<dbReference type="PROSITE" id="PS51125">
    <property type="entry name" value="NHL"/>
    <property type="match status" value="2"/>
</dbReference>
<keyword evidence="1" id="KW-0677">Repeat</keyword>
<evidence type="ECO:0000313" key="3">
    <source>
        <dbReference type="EMBL" id="KAK2186071.1"/>
    </source>
</evidence>
<dbReference type="Proteomes" id="UP001209878">
    <property type="component" value="Unassembled WGS sequence"/>
</dbReference>
<dbReference type="GO" id="GO:0000209">
    <property type="term" value="P:protein polyubiquitination"/>
    <property type="evidence" value="ECO:0007669"/>
    <property type="project" value="TreeGrafter"/>
</dbReference>
<sequence length="431" mass="46888">MPPIKARAIAPPGEAASTASFLSVKNMIPRKKMPKIGRLAKGSHLSTGNGDAFGEDGMRKLRIPTYISSHLPSVKKFSGDIDFVDLTDDTSEIVLQVNRPVNVKREADVSLMISRPVKSKRRRTTSGGSLCTTGSKYAIKKACEHKFASMVFDVAFAPGGALLISSDDGVYMCAADFSSLTKLDNVLMGGGIGFLSDGKMVVICRNQDTVNLFMAGGTFLRSFVAGHSPMAVAVNSRDEIIVTDVGPKHVYIYAEDGTLRQTLPMAGNKDSCELKWPQYVAVNSADNIFVTDTHLQKVVQFDSMGWHMHSVSLNTFGMNELLNPTGICVSSNNDIFVVDDSLRTVEVFHEGPTYIQTLVHAEQGTVLRPRSLRVSPDGKHILIGSAVSTVWLYDFLPTSGYVSPQLGKVKNEAVDVKEELLDDGYDMINLD</sequence>
<feature type="repeat" description="NHL" evidence="2">
    <location>
        <begin position="273"/>
        <end position="304"/>
    </location>
</feature>
<dbReference type="GO" id="GO:0008270">
    <property type="term" value="F:zinc ion binding"/>
    <property type="evidence" value="ECO:0007669"/>
    <property type="project" value="UniProtKB-KW"/>
</dbReference>
<organism evidence="3 4">
    <name type="scientific">Ridgeia piscesae</name>
    <name type="common">Tubeworm</name>
    <dbReference type="NCBI Taxonomy" id="27915"/>
    <lineage>
        <taxon>Eukaryota</taxon>
        <taxon>Metazoa</taxon>
        <taxon>Spiralia</taxon>
        <taxon>Lophotrochozoa</taxon>
        <taxon>Annelida</taxon>
        <taxon>Polychaeta</taxon>
        <taxon>Sedentaria</taxon>
        <taxon>Canalipalpata</taxon>
        <taxon>Sabellida</taxon>
        <taxon>Siboglinidae</taxon>
        <taxon>Ridgeia</taxon>
    </lineage>
</organism>
<proteinExistence type="predicted"/>